<accession>A0A927R5J9</accession>
<name>A0A927R5J9_9ACTN</name>
<protein>
    <submittedName>
        <fullName evidence="1">Uncharacterized protein</fullName>
    </submittedName>
</protein>
<dbReference type="EMBL" id="JADBEM010000001">
    <property type="protein sequence ID" value="MBE1603377.1"/>
    <property type="molecule type" value="Genomic_DNA"/>
</dbReference>
<evidence type="ECO:0000313" key="1">
    <source>
        <dbReference type="EMBL" id="MBE1603377.1"/>
    </source>
</evidence>
<dbReference type="RefSeq" id="WP_192748225.1">
    <property type="nucleotide sequence ID" value="NZ_JADBEM010000001.1"/>
</dbReference>
<proteinExistence type="predicted"/>
<gene>
    <name evidence="1" type="ORF">HEB94_000225</name>
</gene>
<comment type="caution">
    <text evidence="1">The sequence shown here is derived from an EMBL/GenBank/DDBJ whole genome shotgun (WGS) entry which is preliminary data.</text>
</comment>
<dbReference type="AlphaFoldDB" id="A0A927R5J9"/>
<organism evidence="1 2">
    <name type="scientific">Actinopolymorpha pittospori</name>
    <dbReference type="NCBI Taxonomy" id="648752"/>
    <lineage>
        <taxon>Bacteria</taxon>
        <taxon>Bacillati</taxon>
        <taxon>Actinomycetota</taxon>
        <taxon>Actinomycetes</taxon>
        <taxon>Propionibacteriales</taxon>
        <taxon>Actinopolymorphaceae</taxon>
        <taxon>Actinopolymorpha</taxon>
    </lineage>
</organism>
<reference evidence="1" key="1">
    <citation type="submission" date="2020-10" db="EMBL/GenBank/DDBJ databases">
        <title>Sequencing the genomes of 1000 actinobacteria strains.</title>
        <authorList>
            <person name="Klenk H.-P."/>
        </authorList>
    </citation>
    <scope>NUCLEOTIDE SEQUENCE</scope>
    <source>
        <strain evidence="1">DSM 45354</strain>
    </source>
</reference>
<sequence length="276" mass="30569">MAVPSWAPERWPGWFAPRAQPFVVDGLPPHDRAALPTAVVSPTSGEVRDSFWIYDHRPRVWLTEADFHGLDKGLRTRLVRGQLGVHESVGVVRMAPVAVRDRARAQADGHRFVWWPTLVKLAGLEPIIRLIECGVVSSRHREVPARVWRQAAAVLPHARDLAGTVPEGSGPNCFGTVMAAAGVPGAAREWMRQEPFAEWLSTHTRPGGRDEDPGTVLVWHDQKGAPVHASVTLGGGWALNKPSQAWVSPRFVWTVRDVVNHSRRPGCRLRRRTLTG</sequence>
<evidence type="ECO:0000313" key="2">
    <source>
        <dbReference type="Proteomes" id="UP000638648"/>
    </source>
</evidence>
<keyword evidence="2" id="KW-1185">Reference proteome</keyword>
<dbReference type="Proteomes" id="UP000638648">
    <property type="component" value="Unassembled WGS sequence"/>
</dbReference>